<dbReference type="GO" id="GO:0006011">
    <property type="term" value="P:UDP-alpha-D-glucose metabolic process"/>
    <property type="evidence" value="ECO:0007669"/>
    <property type="project" value="InterPro"/>
</dbReference>
<dbReference type="Gene3D" id="2.40.10.220">
    <property type="entry name" value="predicted glycosyltransferase like domains"/>
    <property type="match status" value="1"/>
</dbReference>
<keyword evidence="6 11" id="KW-0812">Transmembrane</keyword>
<feature type="transmembrane region" description="Helical" evidence="11">
    <location>
        <begin position="437"/>
        <end position="456"/>
    </location>
</feature>
<feature type="transmembrane region" description="Helical" evidence="11">
    <location>
        <begin position="404"/>
        <end position="425"/>
    </location>
</feature>
<feature type="domain" description="PilZ" evidence="12">
    <location>
        <begin position="571"/>
        <end position="669"/>
    </location>
</feature>
<dbReference type="PANTHER" id="PTHR43867">
    <property type="entry name" value="CELLULOSE SYNTHASE CATALYTIC SUBUNIT A [UDP-FORMING]"/>
    <property type="match status" value="1"/>
</dbReference>
<dbReference type="PANTHER" id="PTHR43867:SF2">
    <property type="entry name" value="CELLULOSE SYNTHASE CATALYTIC SUBUNIT A [UDP-FORMING]"/>
    <property type="match status" value="1"/>
</dbReference>
<organism evidence="14 15">
    <name type="scientific">Aureimonas glaciei</name>
    <dbReference type="NCBI Taxonomy" id="1776957"/>
    <lineage>
        <taxon>Bacteria</taxon>
        <taxon>Pseudomonadati</taxon>
        <taxon>Pseudomonadota</taxon>
        <taxon>Alphaproteobacteria</taxon>
        <taxon>Hyphomicrobiales</taxon>
        <taxon>Aurantimonadaceae</taxon>
        <taxon>Aureimonas</taxon>
    </lineage>
</organism>
<keyword evidence="15" id="KW-1185">Reference proteome</keyword>
<dbReference type="Pfam" id="PF13632">
    <property type="entry name" value="Glyco_trans_2_3"/>
    <property type="match status" value="1"/>
</dbReference>
<evidence type="ECO:0000313" key="14">
    <source>
        <dbReference type="EMBL" id="GGD44059.1"/>
    </source>
</evidence>
<feature type="domain" description="Glycosyltransferase 2-like" evidence="13">
    <location>
        <begin position="231"/>
        <end position="438"/>
    </location>
</feature>
<comment type="caution">
    <text evidence="14">The sequence shown here is derived from an EMBL/GenBank/DDBJ whole genome shotgun (WGS) entry which is preliminary data.</text>
</comment>
<dbReference type="InterPro" id="IPR029044">
    <property type="entry name" value="Nucleotide-diphossugar_trans"/>
</dbReference>
<dbReference type="GO" id="GO:0030244">
    <property type="term" value="P:cellulose biosynthetic process"/>
    <property type="evidence" value="ECO:0007669"/>
    <property type="project" value="UniProtKB-KW"/>
</dbReference>
<accession>A0A916YG50</accession>
<dbReference type="CDD" id="cd06421">
    <property type="entry name" value="CESA_CelA_like"/>
    <property type="match status" value="1"/>
</dbReference>
<comment type="caution">
    <text evidence="11">Lacks conserved residue(s) required for the propagation of feature annotation.</text>
</comment>
<dbReference type="InterPro" id="IPR050321">
    <property type="entry name" value="Glycosyltr_2/OpgH_subfam"/>
</dbReference>
<feature type="transmembrane region" description="Helical" evidence="11">
    <location>
        <begin position="53"/>
        <end position="70"/>
    </location>
</feature>
<dbReference type="PRINTS" id="PR01439">
    <property type="entry name" value="CELLSNTHASEA"/>
</dbReference>
<evidence type="ECO:0000256" key="2">
    <source>
        <dbReference type="ARBA" id="ARBA00022475"/>
    </source>
</evidence>
<keyword evidence="11" id="KW-0973">c-di-GMP</keyword>
<dbReference type="NCBIfam" id="TIGR03030">
    <property type="entry name" value="CelA"/>
    <property type="match status" value="1"/>
</dbReference>
<dbReference type="Proteomes" id="UP000613160">
    <property type="component" value="Unassembled WGS sequence"/>
</dbReference>
<dbReference type="EC" id="2.4.1.12" evidence="11"/>
<protein>
    <recommendedName>
        <fullName evidence="11">Cellulose synthase catalytic subunit [UDP-forming]</fullName>
        <ecNumber evidence="11">2.4.1.12</ecNumber>
    </recommendedName>
</protein>
<dbReference type="RefSeq" id="WP_188855490.1">
    <property type="nucleotide sequence ID" value="NZ_BMJJ01000025.1"/>
</dbReference>
<evidence type="ECO:0000256" key="1">
    <source>
        <dbReference type="ARBA" id="ARBA00004429"/>
    </source>
</evidence>
<dbReference type="EMBL" id="BMJJ01000025">
    <property type="protein sequence ID" value="GGD44059.1"/>
    <property type="molecule type" value="Genomic_DNA"/>
</dbReference>
<dbReference type="InterPro" id="IPR003919">
    <property type="entry name" value="Cell_synth_A"/>
</dbReference>
<evidence type="ECO:0000256" key="7">
    <source>
        <dbReference type="ARBA" id="ARBA00022916"/>
    </source>
</evidence>
<comment type="function">
    <text evidence="11">Catalytic subunit of cellulose synthase. It polymerizes uridine 5'-diphosphate glucose to cellulose.</text>
</comment>
<comment type="pathway">
    <text evidence="11">Glycan metabolism; bacterial cellulose biosynthesis.</text>
</comment>
<evidence type="ECO:0000256" key="8">
    <source>
        <dbReference type="ARBA" id="ARBA00022989"/>
    </source>
</evidence>
<comment type="catalytic activity">
    <reaction evidence="10 11">
        <text>[(1-&gt;4)-beta-D-glucosyl](n) + UDP-alpha-D-glucose = [(1-&gt;4)-beta-D-glucosyl](n+1) + UDP + H(+)</text>
        <dbReference type="Rhea" id="RHEA:19929"/>
        <dbReference type="Rhea" id="RHEA-COMP:10033"/>
        <dbReference type="Rhea" id="RHEA-COMP:10034"/>
        <dbReference type="ChEBI" id="CHEBI:15378"/>
        <dbReference type="ChEBI" id="CHEBI:18246"/>
        <dbReference type="ChEBI" id="CHEBI:58223"/>
        <dbReference type="ChEBI" id="CHEBI:58885"/>
        <dbReference type="EC" id="2.4.1.12"/>
    </reaction>
</comment>
<dbReference type="InterPro" id="IPR009875">
    <property type="entry name" value="PilZ_domain"/>
</dbReference>
<evidence type="ECO:0000256" key="9">
    <source>
        <dbReference type="ARBA" id="ARBA00023136"/>
    </source>
</evidence>
<dbReference type="AlphaFoldDB" id="A0A916YG50"/>
<feature type="transmembrane region" description="Helical" evidence="11">
    <location>
        <begin position="544"/>
        <end position="563"/>
    </location>
</feature>
<keyword evidence="8 11" id="KW-1133">Transmembrane helix</keyword>
<evidence type="ECO:0000256" key="10">
    <source>
        <dbReference type="ARBA" id="ARBA00048682"/>
    </source>
</evidence>
<dbReference type="GO" id="GO:0005886">
    <property type="term" value="C:plasma membrane"/>
    <property type="evidence" value="ECO:0007669"/>
    <property type="project" value="UniProtKB-SubCell"/>
</dbReference>
<gene>
    <name evidence="14" type="ORF">GCM10011335_53370</name>
</gene>
<keyword evidence="3 11" id="KW-0997">Cell inner membrane</keyword>
<sequence length="732" mass="80989">MLKLLLGLVWACVAAVSLAVITLPISLQTQLIATATVLAAMVAIKVTKLGGTWRLVALALGTTVVLRYVFWRTTSTLPPINQIENFIPGFLVYLAEMYSVLMLFLSLFVVAAPLPSRPARVNWDGDNLPTVDVFIPSYNEGTTLLANTLAAALTMDYPSDRLKVWLLDDGSTLQKRSSENAGESQTAEKRHAELKQLCADLGATYLARERNEHAKAGNLNNGLLHSEGSLIAVFDADHAPAREFLLDTVGHFEEDPRLFLVQTPHFFVNPDPLERNLGTFEKMPSENEMFYGIIQRGLDKWNAAFFCGSAAVLRREALNEAGGFSGVSITEDCETALDLHGRGWNSVYVDTPMIAGLQPATFASFIGQRSRWAQGMMQILRFRMPLFKRGLSLPQRICYMSSTLFWLFPFSRAMFLVAPLFYLFFGLQIFTASGGEFLAYTATYFVVNLMMQNYLFGSYRWPWISDLYEYVQTVHLLPAVVSVILNPRSPTFKVTAKDESILHDRLSEISRPFFIIFAILLVGVGVTAYRVITEPYRADLTLVVGGWNLLNLLLAGCALGVVSERGTPSASRRVAVRRRCDLLIGDRVFPATIDNVSVDGARLRVYGSVPADLVAGGAISMRFRPHSKSGTASLPAVVRNVRPEPDGASIGCSYVTSQAADHFLVADLVFANSEQWRAFQLARRNDPGLVRGTVWFFGLCLAQTCRGFVYLFHQMRGSDARLRATPVAAKLP</sequence>
<comment type="subcellular location">
    <subcellularLocation>
        <location evidence="1">Cell inner membrane</location>
        <topology evidence="1">Multi-pass membrane protein</topology>
    </subcellularLocation>
</comment>
<dbReference type="InterPro" id="IPR001173">
    <property type="entry name" value="Glyco_trans_2-like"/>
</dbReference>
<evidence type="ECO:0000259" key="13">
    <source>
        <dbReference type="Pfam" id="PF13632"/>
    </source>
</evidence>
<feature type="transmembrane region" description="Helical" evidence="11">
    <location>
        <begin position="513"/>
        <end position="532"/>
    </location>
</feature>
<dbReference type="SUPFAM" id="SSF53448">
    <property type="entry name" value="Nucleotide-diphospho-sugar transferases"/>
    <property type="match status" value="1"/>
</dbReference>
<evidence type="ECO:0000256" key="11">
    <source>
        <dbReference type="RuleBase" id="RU365020"/>
    </source>
</evidence>
<dbReference type="Gene3D" id="3.90.550.10">
    <property type="entry name" value="Spore Coat Polysaccharide Biosynthesis Protein SpsA, Chain A"/>
    <property type="match status" value="1"/>
</dbReference>
<name>A0A916YG50_9HYPH</name>
<keyword evidence="9 11" id="KW-0472">Membrane</keyword>
<evidence type="ECO:0000256" key="4">
    <source>
        <dbReference type="ARBA" id="ARBA00022676"/>
    </source>
</evidence>
<comment type="cofactor">
    <cofactor evidence="11">
        <name>Mg(2+)</name>
        <dbReference type="ChEBI" id="CHEBI:18420"/>
    </cofactor>
</comment>
<dbReference type="Pfam" id="PF07238">
    <property type="entry name" value="PilZ"/>
    <property type="match status" value="1"/>
</dbReference>
<proteinExistence type="predicted"/>
<keyword evidence="2 11" id="KW-1003">Cell membrane</keyword>
<evidence type="ECO:0000313" key="15">
    <source>
        <dbReference type="Proteomes" id="UP000613160"/>
    </source>
</evidence>
<evidence type="ECO:0000256" key="3">
    <source>
        <dbReference type="ARBA" id="ARBA00022519"/>
    </source>
</evidence>
<keyword evidence="7 11" id="KW-0135">Cellulose biosynthesis</keyword>
<evidence type="ECO:0000256" key="6">
    <source>
        <dbReference type="ARBA" id="ARBA00022692"/>
    </source>
</evidence>
<dbReference type="GO" id="GO:0016760">
    <property type="term" value="F:cellulose synthase (UDP-forming) activity"/>
    <property type="evidence" value="ECO:0007669"/>
    <property type="project" value="UniProtKB-EC"/>
</dbReference>
<evidence type="ECO:0000256" key="5">
    <source>
        <dbReference type="ARBA" id="ARBA00022679"/>
    </source>
</evidence>
<feature type="transmembrane region" description="Helical" evidence="11">
    <location>
        <begin position="90"/>
        <end position="112"/>
    </location>
</feature>
<keyword evidence="5 11" id="KW-0808">Transferase</keyword>
<keyword evidence="4 11" id="KW-0328">Glycosyltransferase</keyword>
<reference evidence="14" key="2">
    <citation type="submission" date="2020-09" db="EMBL/GenBank/DDBJ databases">
        <authorList>
            <person name="Sun Q."/>
            <person name="Zhou Y."/>
        </authorList>
    </citation>
    <scope>NUCLEOTIDE SEQUENCE</scope>
    <source>
        <strain evidence="14">CGMCC 1.15493</strain>
    </source>
</reference>
<reference evidence="14" key="1">
    <citation type="journal article" date="2014" name="Int. J. Syst. Evol. Microbiol.">
        <title>Complete genome sequence of Corynebacterium casei LMG S-19264T (=DSM 44701T), isolated from a smear-ripened cheese.</title>
        <authorList>
            <consortium name="US DOE Joint Genome Institute (JGI-PGF)"/>
            <person name="Walter F."/>
            <person name="Albersmeier A."/>
            <person name="Kalinowski J."/>
            <person name="Ruckert C."/>
        </authorList>
    </citation>
    <scope>NUCLEOTIDE SEQUENCE</scope>
    <source>
        <strain evidence="14">CGMCC 1.15493</strain>
    </source>
</reference>
<dbReference type="GO" id="GO:0035438">
    <property type="term" value="F:cyclic-di-GMP binding"/>
    <property type="evidence" value="ECO:0007669"/>
    <property type="project" value="InterPro"/>
</dbReference>
<evidence type="ECO:0000259" key="12">
    <source>
        <dbReference type="Pfam" id="PF07238"/>
    </source>
</evidence>